<accession>A0A0U2XJ50</accession>
<keyword evidence="4" id="KW-1185">Reference proteome</keyword>
<evidence type="ECO:0000313" key="3">
    <source>
        <dbReference type="EMBL" id="MBZ6152041.1"/>
    </source>
</evidence>
<organism evidence="2">
    <name type="scientific">Streptomyces olivaceus</name>
    <dbReference type="NCBI Taxonomy" id="47716"/>
    <lineage>
        <taxon>Bacteria</taxon>
        <taxon>Bacillati</taxon>
        <taxon>Actinomycetota</taxon>
        <taxon>Actinomycetes</taxon>
        <taxon>Kitasatosporales</taxon>
        <taxon>Streptomycetaceae</taxon>
        <taxon>Streptomyces</taxon>
    </lineage>
</organism>
<feature type="transmembrane region" description="Helical" evidence="1">
    <location>
        <begin position="46"/>
        <end position="67"/>
    </location>
</feature>
<keyword evidence="1" id="KW-0812">Transmembrane</keyword>
<sequence>MSPDSGHSRITVWHRSLISGWMMATGGVSALALLVIAALVSQYRFIALQLLVVPAAFLVTGAIRVSVSPRGVSAGSLVLPFLRRRIPLRSIRSASARWTRPIEVGGWGYRWNPGLSAMSLREGDALWLTLVHGNQFVITIDDADTAARLTNDLLVDGHKGD</sequence>
<dbReference type="EMBL" id="JAHSTP010000004">
    <property type="protein sequence ID" value="MBZ6152041.1"/>
    <property type="molecule type" value="Genomic_DNA"/>
</dbReference>
<feature type="transmembrane region" description="Helical" evidence="1">
    <location>
        <begin position="21"/>
        <end position="40"/>
    </location>
</feature>
<dbReference type="OrthoDB" id="4303577at2"/>
<evidence type="ECO:0000313" key="4">
    <source>
        <dbReference type="Proteomes" id="UP000758701"/>
    </source>
</evidence>
<gene>
    <name evidence="3" type="ORF">KVH32_12850</name>
</gene>
<dbReference type="EMBL" id="KT357292">
    <property type="protein sequence ID" value="ALS54632.1"/>
    <property type="molecule type" value="Genomic_DNA"/>
</dbReference>
<dbReference type="Proteomes" id="UP000758701">
    <property type="component" value="Unassembled WGS sequence"/>
</dbReference>
<keyword evidence="1" id="KW-1133">Transmembrane helix</keyword>
<evidence type="ECO:0000313" key="2">
    <source>
        <dbReference type="EMBL" id="ALS54632.1"/>
    </source>
</evidence>
<keyword evidence="1" id="KW-0472">Membrane</keyword>
<dbReference type="AlphaFoldDB" id="A0A0U2XJ50"/>
<protein>
    <submittedName>
        <fullName evidence="2">Uncharacterized protein</fullName>
    </submittedName>
</protein>
<reference evidence="3 4" key="2">
    <citation type="submission" date="2021-06" db="EMBL/GenBank/DDBJ databases">
        <title>Ecological speciation of a Streptomyces species isolated from different habitats and geographic origins.</title>
        <authorList>
            <person name="Wang J."/>
        </authorList>
    </citation>
    <scope>NUCLEOTIDE SEQUENCE [LARGE SCALE GENOMIC DNA]</scope>
    <source>
        <strain evidence="3 4">FXJ8.012</strain>
    </source>
</reference>
<proteinExistence type="predicted"/>
<name>A0A0U2XJ50_STROV</name>
<evidence type="ECO:0000256" key="1">
    <source>
        <dbReference type="SAM" id="Phobius"/>
    </source>
</evidence>
<reference evidence="2" key="1">
    <citation type="submission" date="2015-07" db="EMBL/GenBank/DDBJ databases">
        <title>Orf-1741,a putative GntR-family transcriptional regulator in Streptomyces olivaceus FXJ8.012.</title>
        <authorList>
            <person name="Liu N."/>
            <person name="Song F."/>
            <person name="Shang F."/>
            <person name="Huang Y."/>
        </authorList>
    </citation>
    <scope>NUCLEOTIDE SEQUENCE</scope>
    <source>
        <strain evidence="2">FXJ8.012</strain>
    </source>
</reference>
<dbReference type="RefSeq" id="WP_157852398.1">
    <property type="nucleotide sequence ID" value="NZ_JADOEJ010000064.1"/>
</dbReference>